<comment type="subcellular location">
    <subcellularLocation>
        <location evidence="3">Endoplasmic reticulum membrane</location>
    </subcellularLocation>
    <subcellularLocation>
        <location evidence="2">Nucleus membrane</location>
    </subcellularLocation>
</comment>
<gene>
    <name evidence="14" type="ORF">HMPREF1544_04456</name>
</gene>
<reference evidence="15" key="1">
    <citation type="submission" date="2013-05" db="EMBL/GenBank/DDBJ databases">
        <title>The Genome sequence of Mucor circinelloides f. circinelloides 1006PhL.</title>
        <authorList>
            <consortium name="The Broad Institute Genomics Platform"/>
            <person name="Cuomo C."/>
            <person name="Earl A."/>
            <person name="Findley K."/>
            <person name="Lee S.C."/>
            <person name="Walker B."/>
            <person name="Young S."/>
            <person name="Zeng Q."/>
            <person name="Gargeya S."/>
            <person name="Fitzgerald M."/>
            <person name="Haas B."/>
            <person name="Abouelleil A."/>
            <person name="Allen A.W."/>
            <person name="Alvarado L."/>
            <person name="Arachchi H.M."/>
            <person name="Berlin A.M."/>
            <person name="Chapman S.B."/>
            <person name="Gainer-Dewar J."/>
            <person name="Goldberg J."/>
            <person name="Griggs A."/>
            <person name="Gujja S."/>
            <person name="Hansen M."/>
            <person name="Howarth C."/>
            <person name="Imamovic A."/>
            <person name="Ireland A."/>
            <person name="Larimer J."/>
            <person name="McCowan C."/>
            <person name="Murphy C."/>
            <person name="Pearson M."/>
            <person name="Poon T.W."/>
            <person name="Priest M."/>
            <person name="Roberts A."/>
            <person name="Saif S."/>
            <person name="Shea T."/>
            <person name="Sisk P."/>
            <person name="Sykes S."/>
            <person name="Wortman J."/>
            <person name="Nusbaum C."/>
            <person name="Birren B."/>
        </authorList>
    </citation>
    <scope>NUCLEOTIDE SEQUENCE [LARGE SCALE GENOMIC DNA]</scope>
    <source>
        <strain evidence="15">1006PhL</strain>
    </source>
</reference>
<keyword evidence="5" id="KW-0415">Karyogamy</keyword>
<evidence type="ECO:0008006" key="16">
    <source>
        <dbReference type="Google" id="ProtNLM"/>
    </source>
</evidence>
<dbReference type="OMA" id="KSQHELW"/>
<evidence type="ECO:0000256" key="3">
    <source>
        <dbReference type="ARBA" id="ARBA00004586"/>
    </source>
</evidence>
<dbReference type="PANTHER" id="PTHR28012">
    <property type="entry name" value="NUCLEAR FUSION PROTEIN KAR5"/>
    <property type="match status" value="1"/>
</dbReference>
<keyword evidence="9" id="KW-1133">Transmembrane helix</keyword>
<sequence length="476" mass="55457">MLSEGCSSLANLDSIESMRYAILLTLCELSTAAIPIPSECRAVQSDSVNVGHDVITHCALTLSKAPQTWTSYSVMMCFAIRYPMEKEILDRLHENITLNQAKNFEILKHQHDYLVHWHQQEMNTFDYLKKSQHELWYQMQAIQQVHAQTANQVQMIFDTLKLVQNSTELVVNKYNSMVHYHMQELQSQLNEIAMRQAMEIDQLVNGVLGDLAQVEKGLSRMMTAQRKVIQDWDETKMIQKEYLDVWRDSIEQVNSRLTKVMDHSMQHLESIKQDISLIQDQISWLTLPFKWLHEFITNLYIDIRHYALKCLIHALVFNYVLNAKTGSLIKKVGSASMAMLAHFYFYRILMENSTDEPYVDGVLLALEYAIAHGMLSQGLAWIRAYFFLDDVFEENTPNEQPRSPSPAVVPQTNNAGHANFRQYHFHNYYSKEPTRRPTPELVQTTDEEQEDDDELDGILPMREDESRYPPRPFQRQ</sequence>
<dbReference type="Proteomes" id="UP000014254">
    <property type="component" value="Unassembled WGS sequence"/>
</dbReference>
<keyword evidence="11" id="KW-0325">Glycoprotein</keyword>
<feature type="compositionally biased region" description="Acidic residues" evidence="13">
    <location>
        <begin position="445"/>
        <end position="456"/>
    </location>
</feature>
<dbReference type="GO" id="GO:0048288">
    <property type="term" value="P:nuclear membrane fusion involved in karyogamy"/>
    <property type="evidence" value="ECO:0007669"/>
    <property type="project" value="InterPro"/>
</dbReference>
<evidence type="ECO:0000256" key="4">
    <source>
        <dbReference type="ARBA" id="ARBA00010473"/>
    </source>
</evidence>
<dbReference type="VEuPathDB" id="FungiDB:HMPREF1544_04456"/>
<comment type="similarity">
    <text evidence="4">Belongs to the KAR5 family.</text>
</comment>
<evidence type="ECO:0000313" key="14">
    <source>
        <dbReference type="EMBL" id="EPB88697.1"/>
    </source>
</evidence>
<proteinExistence type="inferred from homology"/>
<evidence type="ECO:0000256" key="13">
    <source>
        <dbReference type="SAM" id="MobiDB-lite"/>
    </source>
</evidence>
<dbReference type="GO" id="GO:0031965">
    <property type="term" value="C:nuclear membrane"/>
    <property type="evidence" value="ECO:0007669"/>
    <property type="project" value="UniProtKB-SubCell"/>
</dbReference>
<evidence type="ECO:0000256" key="5">
    <source>
        <dbReference type="ARBA" id="ARBA00022459"/>
    </source>
</evidence>
<dbReference type="InParanoid" id="S2JJM5"/>
<evidence type="ECO:0000256" key="12">
    <source>
        <dbReference type="ARBA" id="ARBA00023242"/>
    </source>
</evidence>
<dbReference type="AlphaFoldDB" id="S2JJM5"/>
<protein>
    <recommendedName>
        <fullName evidence="16">Nuclear fusion protein KAR5</fullName>
    </recommendedName>
</protein>
<name>S2JJM5_MUCC1</name>
<keyword evidence="8" id="KW-0256">Endoplasmic reticulum</keyword>
<evidence type="ECO:0000256" key="2">
    <source>
        <dbReference type="ARBA" id="ARBA00004126"/>
    </source>
</evidence>
<keyword evidence="12" id="KW-0539">Nucleus</keyword>
<organism evidence="14 15">
    <name type="scientific">Mucor circinelloides f. circinelloides (strain 1006PhL)</name>
    <name type="common">Mucormycosis agent</name>
    <name type="synonym">Calyptromyces circinelloides</name>
    <dbReference type="NCBI Taxonomy" id="1220926"/>
    <lineage>
        <taxon>Eukaryota</taxon>
        <taxon>Fungi</taxon>
        <taxon>Fungi incertae sedis</taxon>
        <taxon>Mucoromycota</taxon>
        <taxon>Mucoromycotina</taxon>
        <taxon>Mucoromycetes</taxon>
        <taxon>Mucorales</taxon>
        <taxon>Mucorineae</taxon>
        <taxon>Mucoraceae</taxon>
        <taxon>Mucor</taxon>
    </lineage>
</organism>
<comment type="function">
    <text evidence="1">Required for nuclear membrane fusion during karyogamy.</text>
</comment>
<feature type="region of interest" description="Disordered" evidence="13">
    <location>
        <begin position="429"/>
        <end position="476"/>
    </location>
</feature>
<dbReference type="GO" id="GO:0005789">
    <property type="term" value="C:endoplasmic reticulum membrane"/>
    <property type="evidence" value="ECO:0007669"/>
    <property type="project" value="UniProtKB-SubCell"/>
</dbReference>
<accession>S2JJM5</accession>
<dbReference type="eggNOG" id="ENOG502RURB">
    <property type="taxonomic scope" value="Eukaryota"/>
</dbReference>
<dbReference type="EMBL" id="KE123946">
    <property type="protein sequence ID" value="EPB88697.1"/>
    <property type="molecule type" value="Genomic_DNA"/>
</dbReference>
<evidence type="ECO:0000256" key="10">
    <source>
        <dbReference type="ARBA" id="ARBA00023136"/>
    </source>
</evidence>
<keyword evidence="15" id="KW-1185">Reference proteome</keyword>
<keyword evidence="7" id="KW-0732">Signal</keyword>
<evidence type="ECO:0000256" key="6">
    <source>
        <dbReference type="ARBA" id="ARBA00022692"/>
    </source>
</evidence>
<evidence type="ECO:0000256" key="7">
    <source>
        <dbReference type="ARBA" id="ARBA00022729"/>
    </source>
</evidence>
<dbReference type="OrthoDB" id="5311848at2759"/>
<evidence type="ECO:0000256" key="9">
    <source>
        <dbReference type="ARBA" id="ARBA00022989"/>
    </source>
</evidence>
<evidence type="ECO:0000256" key="11">
    <source>
        <dbReference type="ARBA" id="ARBA00023180"/>
    </source>
</evidence>
<dbReference type="InterPro" id="IPR007292">
    <property type="entry name" value="Nuclear_fusion_Kar5"/>
</dbReference>
<dbReference type="GO" id="GO:0000742">
    <property type="term" value="P:karyogamy involved in conjugation with cellular fusion"/>
    <property type="evidence" value="ECO:0007669"/>
    <property type="project" value="InterPro"/>
</dbReference>
<evidence type="ECO:0000313" key="15">
    <source>
        <dbReference type="Proteomes" id="UP000014254"/>
    </source>
</evidence>
<keyword evidence="6" id="KW-0812">Transmembrane</keyword>
<keyword evidence="10" id="KW-0472">Membrane</keyword>
<dbReference type="PANTHER" id="PTHR28012:SF1">
    <property type="entry name" value="NUCLEAR FUSION PROTEIN KAR5"/>
    <property type="match status" value="1"/>
</dbReference>
<evidence type="ECO:0000256" key="8">
    <source>
        <dbReference type="ARBA" id="ARBA00022824"/>
    </source>
</evidence>
<evidence type="ECO:0000256" key="1">
    <source>
        <dbReference type="ARBA" id="ARBA00003389"/>
    </source>
</evidence>